<dbReference type="Proteomes" id="UP000366872">
    <property type="component" value="Unassembled WGS sequence"/>
</dbReference>
<evidence type="ECO:0000256" key="1">
    <source>
        <dbReference type="SAM" id="Phobius"/>
    </source>
</evidence>
<evidence type="ECO:0000313" key="3">
    <source>
        <dbReference type="Proteomes" id="UP000366872"/>
    </source>
</evidence>
<evidence type="ECO:0008006" key="4">
    <source>
        <dbReference type="Google" id="ProtNLM"/>
    </source>
</evidence>
<gene>
    <name evidence="2" type="ORF">PDESU_03053</name>
</gene>
<name>A0A6C2U4M5_PONDE</name>
<dbReference type="Pfam" id="PF19628">
    <property type="entry name" value="DUF6132"/>
    <property type="match status" value="1"/>
</dbReference>
<accession>A0A6C2U4M5</accession>
<dbReference type="AlphaFoldDB" id="A0A6C2U4M5"/>
<reference evidence="2 3" key="1">
    <citation type="submission" date="2019-04" db="EMBL/GenBank/DDBJ databases">
        <authorList>
            <person name="Van Vliet M D."/>
        </authorList>
    </citation>
    <scope>NUCLEOTIDE SEQUENCE [LARGE SCALE GENOMIC DNA]</scope>
    <source>
        <strain evidence="2 3">F1</strain>
    </source>
</reference>
<evidence type="ECO:0000313" key="2">
    <source>
        <dbReference type="EMBL" id="VGO14491.1"/>
    </source>
</evidence>
<proteinExistence type="predicted"/>
<dbReference type="EMBL" id="CAAHFG010000001">
    <property type="protein sequence ID" value="VGO14491.1"/>
    <property type="molecule type" value="Genomic_DNA"/>
</dbReference>
<keyword evidence="1" id="KW-1133">Transmembrane helix</keyword>
<dbReference type="InterPro" id="IPR045764">
    <property type="entry name" value="DUF6132"/>
</dbReference>
<feature type="transmembrane region" description="Helical" evidence="1">
    <location>
        <begin position="39"/>
        <end position="59"/>
    </location>
</feature>
<keyword evidence="3" id="KW-1185">Reference proteome</keyword>
<sequence length="61" mass="6380">MDKTSVIRLCISILVGGVLGAVMGYFGKCTSGTCPLTATPWRGAIYGAVMGALFSFSFVKQ</sequence>
<keyword evidence="1" id="KW-0812">Transmembrane</keyword>
<organism evidence="2 3">
    <name type="scientific">Pontiella desulfatans</name>
    <dbReference type="NCBI Taxonomy" id="2750659"/>
    <lineage>
        <taxon>Bacteria</taxon>
        <taxon>Pseudomonadati</taxon>
        <taxon>Kiritimatiellota</taxon>
        <taxon>Kiritimatiellia</taxon>
        <taxon>Kiritimatiellales</taxon>
        <taxon>Pontiellaceae</taxon>
        <taxon>Pontiella</taxon>
    </lineage>
</organism>
<dbReference type="RefSeq" id="WP_136079966.1">
    <property type="nucleotide sequence ID" value="NZ_CAAHFG010000001.1"/>
</dbReference>
<keyword evidence="1" id="KW-0472">Membrane</keyword>
<protein>
    <recommendedName>
        <fullName evidence="4">YtxH domain-containing protein</fullName>
    </recommendedName>
</protein>
<feature type="transmembrane region" description="Helical" evidence="1">
    <location>
        <begin position="7"/>
        <end position="27"/>
    </location>
</feature>